<gene>
    <name evidence="2" type="ORF">ACFPGP_01075</name>
</gene>
<dbReference type="EMBL" id="JBHSKD010000002">
    <property type="protein sequence ID" value="MFC5175241.1"/>
    <property type="molecule type" value="Genomic_DNA"/>
</dbReference>
<keyword evidence="1" id="KW-1133">Transmembrane helix</keyword>
<feature type="transmembrane region" description="Helical" evidence="1">
    <location>
        <begin position="21"/>
        <end position="40"/>
    </location>
</feature>
<comment type="caution">
    <text evidence="2">The sequence shown here is derived from an EMBL/GenBank/DDBJ whole genome shotgun (WGS) entry which is preliminary data.</text>
</comment>
<evidence type="ECO:0008006" key="4">
    <source>
        <dbReference type="Google" id="ProtNLM"/>
    </source>
</evidence>
<dbReference type="RefSeq" id="WP_378585691.1">
    <property type="nucleotide sequence ID" value="NZ_JBHSKD010000002.1"/>
</dbReference>
<name>A0ABW0BEM7_9ACTN</name>
<keyword evidence="1" id="KW-0472">Membrane</keyword>
<evidence type="ECO:0000313" key="3">
    <source>
        <dbReference type="Proteomes" id="UP001596087"/>
    </source>
</evidence>
<dbReference type="Proteomes" id="UP001596087">
    <property type="component" value="Unassembled WGS sequence"/>
</dbReference>
<feature type="transmembrane region" description="Helical" evidence="1">
    <location>
        <begin position="111"/>
        <end position="127"/>
    </location>
</feature>
<reference evidence="3" key="1">
    <citation type="journal article" date="2019" name="Int. J. Syst. Evol. Microbiol.">
        <title>The Global Catalogue of Microorganisms (GCM) 10K type strain sequencing project: providing services to taxonomists for standard genome sequencing and annotation.</title>
        <authorList>
            <consortium name="The Broad Institute Genomics Platform"/>
            <consortium name="The Broad Institute Genome Sequencing Center for Infectious Disease"/>
            <person name="Wu L."/>
            <person name="Ma J."/>
        </authorList>
    </citation>
    <scope>NUCLEOTIDE SEQUENCE [LARGE SCALE GENOMIC DNA]</scope>
    <source>
        <strain evidence="3">DFY41</strain>
    </source>
</reference>
<sequence>MSTIAHLPATASRPLSVRRVNAMRAGYLLMGLGLAVRKWPLLPDAHALPLFEGVTWALLTAMSLLALLGLRHPVALLPVLLFETTWKVLWLTTVALPRFLDGGLDAATSEVAVNCSLVVVIIAVTPWDHVWRRYVRAAGDPWR</sequence>
<feature type="transmembrane region" description="Helical" evidence="1">
    <location>
        <begin position="46"/>
        <end position="68"/>
    </location>
</feature>
<keyword evidence="1" id="KW-0812">Transmembrane</keyword>
<accession>A0ABW0BEM7</accession>
<feature type="transmembrane region" description="Helical" evidence="1">
    <location>
        <begin position="75"/>
        <end position="99"/>
    </location>
</feature>
<keyword evidence="3" id="KW-1185">Reference proteome</keyword>
<evidence type="ECO:0000256" key="1">
    <source>
        <dbReference type="SAM" id="Phobius"/>
    </source>
</evidence>
<protein>
    <recommendedName>
        <fullName evidence="4">DUF2809 domain-containing protein</fullName>
    </recommendedName>
</protein>
<evidence type="ECO:0000313" key="2">
    <source>
        <dbReference type="EMBL" id="MFC5175241.1"/>
    </source>
</evidence>
<proteinExistence type="predicted"/>
<organism evidence="2 3">
    <name type="scientific">Nocardioides taihuensis</name>
    <dbReference type="NCBI Taxonomy" id="1835606"/>
    <lineage>
        <taxon>Bacteria</taxon>
        <taxon>Bacillati</taxon>
        <taxon>Actinomycetota</taxon>
        <taxon>Actinomycetes</taxon>
        <taxon>Propionibacteriales</taxon>
        <taxon>Nocardioidaceae</taxon>
        <taxon>Nocardioides</taxon>
    </lineage>
</organism>